<sequence length="151" mass="16658">MKDSDALIFQAFLAALTQLDSALPDAVQSQLNQIAAFLDSDRLEEIAEEYPPLKSIYEDAHGWLFKHGNQQRKGLDTIPDASWQKENTASLTLDNTSKKSGDSTPLTDMLPNIQEGLKNNEELVQITKQVCQSSDSVDSAKVALFGYIQIA</sequence>
<evidence type="ECO:0000313" key="2">
    <source>
        <dbReference type="Proteomes" id="UP001525890"/>
    </source>
</evidence>
<dbReference type="EMBL" id="JAMXFF010000008">
    <property type="protein sequence ID" value="MCT7966128.1"/>
    <property type="molecule type" value="Genomic_DNA"/>
</dbReference>
<name>A0ABT2MN26_9CYAN</name>
<keyword evidence="2" id="KW-1185">Reference proteome</keyword>
<reference evidence="1 2" key="1">
    <citation type="journal article" date="2022" name="Front. Microbiol.">
        <title>High genomic differentiation and limited gene flow indicate recent cryptic speciation within the genus Laspinema (cyanobacteria).</title>
        <authorList>
            <person name="Stanojkovic A."/>
            <person name="Skoupy S."/>
            <person name="Skaloud P."/>
            <person name="Dvorak P."/>
        </authorList>
    </citation>
    <scope>NUCLEOTIDE SEQUENCE [LARGE SCALE GENOMIC DNA]</scope>
    <source>
        <strain evidence="1 2">D2a</strain>
    </source>
</reference>
<comment type="caution">
    <text evidence="1">The sequence shown here is derived from an EMBL/GenBank/DDBJ whole genome shotgun (WGS) entry which is preliminary data.</text>
</comment>
<proteinExistence type="predicted"/>
<protein>
    <submittedName>
        <fullName evidence="1">Uncharacterized protein</fullName>
    </submittedName>
</protein>
<dbReference type="RefSeq" id="WP_368005778.1">
    <property type="nucleotide sequence ID" value="NZ_JAMXFF010000008.1"/>
</dbReference>
<gene>
    <name evidence="1" type="ORF">NG799_07260</name>
</gene>
<evidence type="ECO:0000313" key="1">
    <source>
        <dbReference type="EMBL" id="MCT7966128.1"/>
    </source>
</evidence>
<dbReference type="Proteomes" id="UP001525890">
    <property type="component" value="Unassembled WGS sequence"/>
</dbReference>
<accession>A0ABT2MN26</accession>
<organism evidence="1 2">
    <name type="scientific">Laspinema palackyanum D2a</name>
    <dbReference type="NCBI Taxonomy" id="2953684"/>
    <lineage>
        <taxon>Bacteria</taxon>
        <taxon>Bacillati</taxon>
        <taxon>Cyanobacteriota</taxon>
        <taxon>Cyanophyceae</taxon>
        <taxon>Oscillatoriophycideae</taxon>
        <taxon>Oscillatoriales</taxon>
        <taxon>Laspinemataceae</taxon>
        <taxon>Laspinema</taxon>
        <taxon>Laspinema palackyanum</taxon>
    </lineage>
</organism>